<proteinExistence type="predicted"/>
<dbReference type="Proteomes" id="UP000813824">
    <property type="component" value="Unassembled WGS sequence"/>
</dbReference>
<accession>A0A8K0UN54</accession>
<evidence type="ECO:0000313" key="1">
    <source>
        <dbReference type="EMBL" id="KAH8099711.1"/>
    </source>
</evidence>
<evidence type="ECO:0000313" key="2">
    <source>
        <dbReference type="Proteomes" id="UP000813824"/>
    </source>
</evidence>
<dbReference type="OrthoDB" id="3201641at2759"/>
<dbReference type="EMBL" id="JAEVFJ010000018">
    <property type="protein sequence ID" value="KAH8099711.1"/>
    <property type="molecule type" value="Genomic_DNA"/>
</dbReference>
<name>A0A8K0UN54_9AGAR</name>
<comment type="caution">
    <text evidence="1">The sequence shown here is derived from an EMBL/GenBank/DDBJ whole genome shotgun (WGS) entry which is preliminary data.</text>
</comment>
<keyword evidence="2" id="KW-1185">Reference proteome</keyword>
<protein>
    <submittedName>
        <fullName evidence="1">Uncharacterized protein</fullName>
    </submittedName>
</protein>
<dbReference type="AlphaFoldDB" id="A0A8K0UN54"/>
<organism evidence="1 2">
    <name type="scientific">Cristinia sonorae</name>
    <dbReference type="NCBI Taxonomy" id="1940300"/>
    <lineage>
        <taxon>Eukaryota</taxon>
        <taxon>Fungi</taxon>
        <taxon>Dikarya</taxon>
        <taxon>Basidiomycota</taxon>
        <taxon>Agaricomycotina</taxon>
        <taxon>Agaricomycetes</taxon>
        <taxon>Agaricomycetidae</taxon>
        <taxon>Agaricales</taxon>
        <taxon>Pleurotineae</taxon>
        <taxon>Stephanosporaceae</taxon>
        <taxon>Cristinia</taxon>
    </lineage>
</organism>
<gene>
    <name evidence="1" type="ORF">BXZ70DRAFT_940771</name>
</gene>
<dbReference type="Gene3D" id="3.30.450.30">
    <property type="entry name" value="Dynein light chain 2a, cytoplasmic"/>
    <property type="match status" value="1"/>
</dbReference>
<sequence>MLNLSNLRKLLSQVISPSLFAAVLFTPEGQLVSYAAGPYVSKDEVRVIVGLGGELWQESREEGAGQLDSELGHLLVVPLESPASDEAEGFTDKDDDPLMLLALNADRSLSWKELKDIASELAVHLEKPVAELRGRLSAAPTSPIRPERAR</sequence>
<reference evidence="1" key="1">
    <citation type="journal article" date="2021" name="New Phytol.">
        <title>Evolutionary innovations through gain and loss of genes in the ectomycorrhizal Boletales.</title>
        <authorList>
            <person name="Wu G."/>
            <person name="Miyauchi S."/>
            <person name="Morin E."/>
            <person name="Kuo A."/>
            <person name="Drula E."/>
            <person name="Varga T."/>
            <person name="Kohler A."/>
            <person name="Feng B."/>
            <person name="Cao Y."/>
            <person name="Lipzen A."/>
            <person name="Daum C."/>
            <person name="Hundley H."/>
            <person name="Pangilinan J."/>
            <person name="Johnson J."/>
            <person name="Barry K."/>
            <person name="LaButti K."/>
            <person name="Ng V."/>
            <person name="Ahrendt S."/>
            <person name="Min B."/>
            <person name="Choi I.G."/>
            <person name="Park H."/>
            <person name="Plett J.M."/>
            <person name="Magnuson J."/>
            <person name="Spatafora J.W."/>
            <person name="Nagy L.G."/>
            <person name="Henrissat B."/>
            <person name="Grigoriev I.V."/>
            <person name="Yang Z.L."/>
            <person name="Xu J."/>
            <person name="Martin F.M."/>
        </authorList>
    </citation>
    <scope>NUCLEOTIDE SEQUENCE</scope>
    <source>
        <strain evidence="1">KKN 215</strain>
    </source>
</reference>